<organism evidence="5 6">
    <name type="scientific">Flavonifractor hominis</name>
    <dbReference type="NCBI Taxonomy" id="3133178"/>
    <lineage>
        <taxon>Bacteria</taxon>
        <taxon>Bacillati</taxon>
        <taxon>Bacillota</taxon>
        <taxon>Clostridia</taxon>
        <taxon>Eubacteriales</taxon>
        <taxon>Oscillospiraceae</taxon>
        <taxon>Flavonifractor</taxon>
    </lineage>
</organism>
<evidence type="ECO:0000313" key="5">
    <source>
        <dbReference type="EMBL" id="MEQ2456723.1"/>
    </source>
</evidence>
<evidence type="ECO:0000259" key="4">
    <source>
        <dbReference type="Pfam" id="PF08241"/>
    </source>
</evidence>
<comment type="similarity">
    <text evidence="1">Belongs to the methyltransferase superfamily.</text>
</comment>
<dbReference type="GO" id="GO:0008168">
    <property type="term" value="F:methyltransferase activity"/>
    <property type="evidence" value="ECO:0007669"/>
    <property type="project" value="UniProtKB-KW"/>
</dbReference>
<dbReference type="Proteomes" id="UP001440599">
    <property type="component" value="Unassembled WGS sequence"/>
</dbReference>
<dbReference type="EMBL" id="JBBMFT010000005">
    <property type="protein sequence ID" value="MEQ2456723.1"/>
    <property type="molecule type" value="Genomic_DNA"/>
</dbReference>
<reference evidence="5 6" key="1">
    <citation type="submission" date="2024-03" db="EMBL/GenBank/DDBJ databases">
        <title>Human intestinal bacterial collection.</title>
        <authorList>
            <person name="Pauvert C."/>
            <person name="Hitch T.C.A."/>
            <person name="Clavel T."/>
        </authorList>
    </citation>
    <scope>NUCLEOTIDE SEQUENCE [LARGE SCALE GENOMIC DNA]</scope>
    <source>
        <strain evidence="5 6">CLA-AP-H34</strain>
    </source>
</reference>
<keyword evidence="6" id="KW-1185">Reference proteome</keyword>
<dbReference type="PANTHER" id="PTHR44942:SF4">
    <property type="entry name" value="METHYLTRANSFERASE TYPE 11 DOMAIN-CONTAINING PROTEIN"/>
    <property type="match status" value="1"/>
</dbReference>
<comment type="caution">
    <text evidence="5">The sequence shown here is derived from an EMBL/GenBank/DDBJ whole genome shotgun (WGS) entry which is preliminary data.</text>
</comment>
<evidence type="ECO:0000256" key="3">
    <source>
        <dbReference type="ARBA" id="ARBA00022679"/>
    </source>
</evidence>
<evidence type="ECO:0000256" key="2">
    <source>
        <dbReference type="ARBA" id="ARBA00022603"/>
    </source>
</evidence>
<proteinExistence type="inferred from homology"/>
<accession>A0ABV1EQ45</accession>
<evidence type="ECO:0000313" key="6">
    <source>
        <dbReference type="Proteomes" id="UP001440599"/>
    </source>
</evidence>
<dbReference type="InterPro" id="IPR029063">
    <property type="entry name" value="SAM-dependent_MTases_sf"/>
</dbReference>
<name>A0ABV1EQ45_9FIRM</name>
<dbReference type="InterPro" id="IPR013216">
    <property type="entry name" value="Methyltransf_11"/>
</dbReference>
<dbReference type="GO" id="GO:0032259">
    <property type="term" value="P:methylation"/>
    <property type="evidence" value="ECO:0007669"/>
    <property type="project" value="UniProtKB-KW"/>
</dbReference>
<protein>
    <submittedName>
        <fullName evidence="5">Class I SAM-dependent methyltransferase</fullName>
    </submittedName>
</protein>
<dbReference type="SUPFAM" id="SSF53335">
    <property type="entry name" value="S-adenosyl-L-methionine-dependent methyltransferases"/>
    <property type="match status" value="1"/>
</dbReference>
<evidence type="ECO:0000256" key="1">
    <source>
        <dbReference type="ARBA" id="ARBA00008361"/>
    </source>
</evidence>
<dbReference type="Gene3D" id="3.40.50.150">
    <property type="entry name" value="Vaccinia Virus protein VP39"/>
    <property type="match status" value="1"/>
</dbReference>
<dbReference type="Pfam" id="PF08241">
    <property type="entry name" value="Methyltransf_11"/>
    <property type="match status" value="1"/>
</dbReference>
<keyword evidence="3" id="KW-0808">Transferase</keyword>
<dbReference type="InterPro" id="IPR051052">
    <property type="entry name" value="Diverse_substrate_MTase"/>
</dbReference>
<keyword evidence="2 5" id="KW-0489">Methyltransferase</keyword>
<feature type="domain" description="Methyltransferase type 11" evidence="4">
    <location>
        <begin position="43"/>
        <end position="134"/>
    </location>
</feature>
<dbReference type="CDD" id="cd02440">
    <property type="entry name" value="AdoMet_MTases"/>
    <property type="match status" value="1"/>
</dbReference>
<gene>
    <name evidence="5" type="ORF">WMO45_09330</name>
</gene>
<sequence length="251" mass="27863">MDHTQRFEGLAGVYAAGRPTYARGLLDALYGEYGLSAASVIADVGAGTGKLTGQLLDRGSFVYCVEPNADMRGAAARALSACPRCRVINGTAEATTLEAESVDCVTAAQAFHWFDPLRFRRECRRILRGNGPVFLIWNIRDPSDPVNRDSFRIFSEYCPAFRGFGGGIQKDDARIRQLFGHGYAYREFEHPLCYEKDGFLRRSLSGSYSLRPGDARYPEYLRALSGLFDRYAENGLLHMANQTVVYVGTVD</sequence>
<dbReference type="PANTHER" id="PTHR44942">
    <property type="entry name" value="METHYLTRANSF_11 DOMAIN-CONTAINING PROTEIN"/>
    <property type="match status" value="1"/>
</dbReference>
<dbReference type="RefSeq" id="WP_349140408.1">
    <property type="nucleotide sequence ID" value="NZ_JBBMFT010000005.1"/>
</dbReference>